<evidence type="ECO:0000313" key="1">
    <source>
        <dbReference type="EMBL" id="JAV02639.1"/>
    </source>
</evidence>
<organism evidence="1">
    <name type="scientific">Nyssomyia neivai</name>
    <dbReference type="NCBI Taxonomy" id="330878"/>
    <lineage>
        <taxon>Eukaryota</taxon>
        <taxon>Metazoa</taxon>
        <taxon>Ecdysozoa</taxon>
        <taxon>Arthropoda</taxon>
        <taxon>Hexapoda</taxon>
        <taxon>Insecta</taxon>
        <taxon>Pterygota</taxon>
        <taxon>Neoptera</taxon>
        <taxon>Endopterygota</taxon>
        <taxon>Diptera</taxon>
        <taxon>Nematocera</taxon>
        <taxon>Psychodoidea</taxon>
        <taxon>Psychodidae</taxon>
        <taxon>Nyssomyia</taxon>
    </lineage>
</organism>
<dbReference type="EMBL" id="GFDF01011445">
    <property type="protein sequence ID" value="JAV02639.1"/>
    <property type="molecule type" value="Transcribed_RNA"/>
</dbReference>
<protein>
    <submittedName>
        <fullName evidence="1">Uncharacterized protein</fullName>
    </submittedName>
</protein>
<name>A0A1L8D842_9DIPT</name>
<accession>A0A1L8D842</accession>
<sequence>MEEVKKEHNARKPKSRHGYGIEETTARVVAEGRYFDADETNEVQYNAHKLNNSRYCSKVRWVVSYLGAHVSFRCCHCGRCVLSRKSRISHFGALMRDLSLIWSNNPPAFCGEKQWKNLTRETKPKTLVR</sequence>
<proteinExistence type="predicted"/>
<dbReference type="AlphaFoldDB" id="A0A1L8D842"/>
<reference evidence="1" key="1">
    <citation type="submission" date="2016-12" db="EMBL/GenBank/DDBJ databases">
        <title>An insight into the sialome and mialome of the sand fly, Nyssomyia neivai.</title>
        <authorList>
            <person name="Sebastian V."/>
            <person name="Goulart T.M."/>
            <person name="Oliveira W."/>
            <person name="Calvo E."/>
            <person name="Oliveira L.F."/>
            <person name="Pinto M.C."/>
            <person name="Rosselino A.M."/>
            <person name="Ribeiro J.M."/>
        </authorList>
    </citation>
    <scope>NUCLEOTIDE SEQUENCE</scope>
</reference>